<evidence type="ECO:0000313" key="4">
    <source>
        <dbReference type="Proteomes" id="UP000282140"/>
    </source>
</evidence>
<dbReference type="Proteomes" id="UP000282140">
    <property type="component" value="Unassembled WGS sequence"/>
</dbReference>
<accession>A0A3L8CIM4</accession>
<feature type="transmembrane region" description="Helical" evidence="1">
    <location>
        <begin position="95"/>
        <end position="113"/>
    </location>
</feature>
<evidence type="ECO:0008006" key="6">
    <source>
        <dbReference type="Google" id="ProtNLM"/>
    </source>
</evidence>
<dbReference type="AlphaFoldDB" id="A0A3L8CIM4"/>
<keyword evidence="1" id="KW-1133">Transmembrane helix</keyword>
<dbReference type="EMBL" id="PEGB01000008">
    <property type="protein sequence ID" value="RLU08145.1"/>
    <property type="molecule type" value="Genomic_DNA"/>
</dbReference>
<feature type="transmembrane region" description="Helical" evidence="1">
    <location>
        <begin position="65"/>
        <end position="83"/>
    </location>
</feature>
<gene>
    <name evidence="3" type="ORF">CS076_10425</name>
    <name evidence="2" type="ORF">CS078_17500</name>
</gene>
<proteinExistence type="predicted"/>
<keyword evidence="1" id="KW-0472">Membrane</keyword>
<keyword evidence="1" id="KW-0812">Transmembrane</keyword>
<comment type="caution">
    <text evidence="2">The sequence shown here is derived from an EMBL/GenBank/DDBJ whole genome shotgun (WGS) entry which is preliminary data.</text>
</comment>
<protein>
    <recommendedName>
        <fullName evidence="6">DUF2306 domain-containing protein</fullName>
    </recommendedName>
</protein>
<dbReference type="RefSeq" id="WP_121732169.1">
    <property type="nucleotide sequence ID" value="NZ_PEGA01000008.1"/>
</dbReference>
<evidence type="ECO:0000256" key="1">
    <source>
        <dbReference type="SAM" id="Phobius"/>
    </source>
</evidence>
<feature type="transmembrane region" description="Helical" evidence="1">
    <location>
        <begin position="40"/>
        <end position="59"/>
    </location>
</feature>
<evidence type="ECO:0000313" key="2">
    <source>
        <dbReference type="EMBL" id="RLU08145.1"/>
    </source>
</evidence>
<reference evidence="4 5" key="1">
    <citation type="journal article" date="2018" name="Front. Microbiol.">
        <title>Discovery of Phloeophagus Beetles as a Source of Pseudomonas Strains That Produce Potentially New Bioactive Substances and Description of Pseudomonas bohemica sp. nov.</title>
        <authorList>
            <person name="Saati-Santamaria Z."/>
            <person name="Lopez-Mondejar R."/>
            <person name="Jimenez-Gomez A."/>
            <person name="Diez-Mendez A."/>
            <person name="Vetrovsky T."/>
            <person name="Igual J.M."/>
            <person name="Velazquez E."/>
            <person name="Kolarik M."/>
            <person name="Rivas R."/>
            <person name="Garcia-Fraile P."/>
        </authorList>
    </citation>
    <scope>NUCLEOTIDE SEQUENCE [LARGE SCALE GENOMIC DNA]</scope>
    <source>
        <strain evidence="3 5">A2-NA12</strain>
        <strain evidence="2 4">A2-NA13</strain>
    </source>
</reference>
<organism evidence="2 4">
    <name type="scientific">Pseudomonas prosekii</name>
    <dbReference type="NCBI Taxonomy" id="1148509"/>
    <lineage>
        <taxon>Bacteria</taxon>
        <taxon>Pseudomonadati</taxon>
        <taxon>Pseudomonadota</taxon>
        <taxon>Gammaproteobacteria</taxon>
        <taxon>Pseudomonadales</taxon>
        <taxon>Pseudomonadaceae</taxon>
        <taxon>Pseudomonas</taxon>
    </lineage>
</organism>
<keyword evidence="4" id="KW-1185">Reference proteome</keyword>
<evidence type="ECO:0000313" key="3">
    <source>
        <dbReference type="EMBL" id="RLU11613.1"/>
    </source>
</evidence>
<evidence type="ECO:0000313" key="5">
    <source>
        <dbReference type="Proteomes" id="UP000282672"/>
    </source>
</evidence>
<dbReference type="EMBL" id="PEGA01000008">
    <property type="protein sequence ID" value="RLU11613.1"/>
    <property type="molecule type" value="Genomic_DNA"/>
</dbReference>
<dbReference type="Proteomes" id="UP000282672">
    <property type="component" value="Unassembled WGS sequence"/>
</dbReference>
<feature type="transmembrane region" description="Helical" evidence="1">
    <location>
        <begin position="6"/>
        <end position="28"/>
    </location>
</feature>
<sequence length="167" mass="17561">MPHPLSFVGIVHTVISLVPVVAGLYSFARYSKIDTTTRSGKTYLLGLVLAVITSFGVSSTGGLNAGHVFGIVVLLAAFGGVLVPRLTLFGKLRPYLSVFGLSFSFFLSLVPAINETLTRLPAAQPLAAGPGAGAVKITLLVVFCLFVVGFAVQCRLVRGQQRGLVRT</sequence>
<name>A0A3L8CIM4_9PSED</name>
<feature type="transmembrane region" description="Helical" evidence="1">
    <location>
        <begin position="133"/>
        <end position="152"/>
    </location>
</feature>